<reference evidence="2 3" key="1">
    <citation type="submission" date="2019-02" db="EMBL/GenBank/DDBJ databases">
        <title>Emended description of the genus Rhodopseudomonas and description of Rhodopseudomonas albus sp. nov., a non-phototrophic, heavy-metal-tolerant bacterium isolated from garden soil.</title>
        <authorList>
            <person name="Bao Z."/>
            <person name="Cao W.W."/>
            <person name="Sato Y."/>
            <person name="Nishizawa T."/>
            <person name="Zhao J."/>
            <person name="Guo Y."/>
            <person name="Ohta H."/>
        </authorList>
    </citation>
    <scope>NUCLEOTIDE SEQUENCE [LARGE SCALE GENOMIC DNA]</scope>
    <source>
        <strain evidence="2 3">SK50-23</strain>
    </source>
</reference>
<accession>A0ABX8ADV4</accession>
<organism evidence="2 3">
    <name type="scientific">Tardiphaga alba</name>
    <dbReference type="NCBI Taxonomy" id="340268"/>
    <lineage>
        <taxon>Bacteria</taxon>
        <taxon>Pseudomonadati</taxon>
        <taxon>Pseudomonadota</taxon>
        <taxon>Alphaproteobacteria</taxon>
        <taxon>Hyphomicrobiales</taxon>
        <taxon>Nitrobacteraceae</taxon>
        <taxon>Tardiphaga</taxon>
    </lineage>
</organism>
<dbReference type="Pfam" id="PF00378">
    <property type="entry name" value="ECH_1"/>
    <property type="match status" value="1"/>
</dbReference>
<dbReference type="InterPro" id="IPR014748">
    <property type="entry name" value="Enoyl-CoA_hydra_C"/>
</dbReference>
<evidence type="ECO:0000256" key="1">
    <source>
        <dbReference type="ARBA" id="ARBA00005254"/>
    </source>
</evidence>
<evidence type="ECO:0000313" key="2">
    <source>
        <dbReference type="EMBL" id="QUS41933.1"/>
    </source>
</evidence>
<dbReference type="RefSeq" id="WP_211910665.1">
    <property type="nucleotide sequence ID" value="NZ_CP036498.1"/>
</dbReference>
<name>A0ABX8ADV4_9BRAD</name>
<proteinExistence type="inferred from homology"/>
<evidence type="ECO:0000313" key="3">
    <source>
        <dbReference type="Proteomes" id="UP000682843"/>
    </source>
</evidence>
<dbReference type="PANTHER" id="PTHR43459:SF1">
    <property type="entry name" value="EG:BACN32G11.4 PROTEIN"/>
    <property type="match status" value="1"/>
</dbReference>
<dbReference type="Gene3D" id="1.10.12.10">
    <property type="entry name" value="Lyase 2-enoyl-coa Hydratase, Chain A, domain 2"/>
    <property type="match status" value="1"/>
</dbReference>
<dbReference type="InterPro" id="IPR001753">
    <property type="entry name" value="Enoyl-CoA_hydra/iso"/>
</dbReference>
<dbReference type="SUPFAM" id="SSF52096">
    <property type="entry name" value="ClpP/crotonase"/>
    <property type="match status" value="1"/>
</dbReference>
<protein>
    <submittedName>
        <fullName evidence="2">Enoyl-CoA hydratase</fullName>
    </submittedName>
</protein>
<dbReference type="InterPro" id="IPR029045">
    <property type="entry name" value="ClpP/crotonase-like_dom_sf"/>
</dbReference>
<dbReference type="Gene3D" id="3.90.226.10">
    <property type="entry name" value="2-enoyl-CoA Hydratase, Chain A, domain 1"/>
    <property type="match status" value="1"/>
</dbReference>
<gene>
    <name evidence="2" type="ORF">RPMA_26170</name>
</gene>
<dbReference type="PANTHER" id="PTHR43459">
    <property type="entry name" value="ENOYL-COA HYDRATASE"/>
    <property type="match status" value="1"/>
</dbReference>
<dbReference type="CDD" id="cd06558">
    <property type="entry name" value="crotonase-like"/>
    <property type="match status" value="1"/>
</dbReference>
<keyword evidence="3" id="KW-1185">Reference proteome</keyword>
<dbReference type="Proteomes" id="UP000682843">
    <property type="component" value="Chromosome"/>
</dbReference>
<sequence>MPLVLYEQRDAVAILTLNNPEQYNAMRAGLLPELNEGLTGALADDSVRAVLITGAGKGFCSGASLGGESFGSGSGVADTLRNNLNPIIEKMQTASKAIVVAVNGAAAGAGVGLALAGDIVVAARSAKFVLSFVRLGAALDAGTSLLIARSAGVARARAFALLGEPISADEAERWGLIWKAVDDVDVFAEAFSVAERLSKGPPVAIRLIKSQIQTAWSEALTTALGHEADAQGEAFATNDLREGARAFLEKRPAQFQGH</sequence>
<dbReference type="EMBL" id="CP036498">
    <property type="protein sequence ID" value="QUS41933.1"/>
    <property type="molecule type" value="Genomic_DNA"/>
</dbReference>
<comment type="similarity">
    <text evidence="1">Belongs to the enoyl-CoA hydratase/isomerase family.</text>
</comment>